<evidence type="ECO:0008006" key="9">
    <source>
        <dbReference type="Google" id="ProtNLM"/>
    </source>
</evidence>
<dbReference type="PROSITE" id="PS50009">
    <property type="entry name" value="RASGEF_CAT"/>
    <property type="match status" value="1"/>
</dbReference>
<dbReference type="SMART" id="SM00314">
    <property type="entry name" value="RA"/>
    <property type="match status" value="1"/>
</dbReference>
<evidence type="ECO:0000259" key="6">
    <source>
        <dbReference type="PROSITE" id="PS50212"/>
    </source>
</evidence>
<feature type="compositionally biased region" description="Low complexity" evidence="3">
    <location>
        <begin position="583"/>
        <end position="604"/>
    </location>
</feature>
<dbReference type="Gene3D" id="3.10.20.90">
    <property type="entry name" value="Phosphatidylinositol 3-kinase Catalytic Subunit, Chain A, domain 1"/>
    <property type="match status" value="1"/>
</dbReference>
<dbReference type="PROSITE" id="PS00720">
    <property type="entry name" value="RASGEF"/>
    <property type="match status" value="1"/>
</dbReference>
<keyword evidence="1 2" id="KW-0344">Guanine-nucleotide releasing factor</keyword>
<dbReference type="InterPro" id="IPR000159">
    <property type="entry name" value="RA_dom"/>
</dbReference>
<dbReference type="Proteomes" id="UP001221898">
    <property type="component" value="Unassembled WGS sequence"/>
</dbReference>
<dbReference type="PANTHER" id="PTHR23113">
    <property type="entry name" value="GUANINE NUCLEOTIDE EXCHANGE FACTOR"/>
    <property type="match status" value="1"/>
</dbReference>
<evidence type="ECO:0000256" key="3">
    <source>
        <dbReference type="SAM" id="MobiDB-lite"/>
    </source>
</evidence>
<proteinExistence type="predicted"/>
<feature type="domain" description="Ras-associating" evidence="5">
    <location>
        <begin position="677"/>
        <end position="764"/>
    </location>
</feature>
<evidence type="ECO:0000256" key="1">
    <source>
        <dbReference type="ARBA" id="ARBA00022658"/>
    </source>
</evidence>
<dbReference type="SUPFAM" id="SSF54236">
    <property type="entry name" value="Ubiquitin-like"/>
    <property type="match status" value="1"/>
</dbReference>
<evidence type="ECO:0000256" key="2">
    <source>
        <dbReference type="PROSITE-ProRule" id="PRU00168"/>
    </source>
</evidence>
<dbReference type="InterPro" id="IPR029071">
    <property type="entry name" value="Ubiquitin-like_domsf"/>
</dbReference>
<dbReference type="SUPFAM" id="SSF48366">
    <property type="entry name" value="Ras GEF"/>
    <property type="match status" value="1"/>
</dbReference>
<dbReference type="AlphaFoldDB" id="A0AAD7WAW2"/>
<keyword evidence="8" id="KW-1185">Reference proteome</keyword>
<feature type="domain" description="Ras-GEF" evidence="4">
    <location>
        <begin position="269"/>
        <end position="539"/>
    </location>
</feature>
<sequence length="797" mass="88438">MISLLLWPAGPHTLEPVGSLLGGESGVALQRYQPRSPDSSPRHWSSVQDWGEEVEDGAIYNVTLKRVQIQQAANKGARWLGVESDRLPPGHTVSQLETCKIRSIRAGTLQRLVETLLTAFGDNDLTYTSIFLYTYRTFASTEAVLKLLFGRYQSVADCEGGEVQPTASDTRRTVHNSLASILRAWLDQCPEDFQEPPSYPSLRRVLEFLQRALPGSEPLRKAQNLLEQLQAQAGLEPETEGGFHGNSPFCLGEEEEVEIELQEDFLSFEADLVAEQLTYMDSALFKKVVPHQCLGSIWSQRDNKQKKKQTAPTIRATVTQFNAVTACVVSTVLHRRQLRPHQRARVIQRWIDIAQECRIRKNFSSLRAIISALQSNPLYRLKKAWACVHKDSIQTFEELSDIFSDQNNYLTSRELLMKEGTSKFASLESCAKELQKRTHKRLQLQKDMGAMQGTIPYLGTFLTDLTMMDTALPDLVEGGLINFEKRRREFEVIAQIKLLQSACNSYCLTPDPAFLRWFNSQPQHSEEESYTLSCEIEAVGESTPTSPKACQSMVKRLSLLFLGADSVTMSSPVKDGTRLPPAGSSGESMDSVSVSSNDSGPSDSEAQMPTHAPDVTQKKPSDLSTCCPLPSMDACSLPVSMPVPPSSPCAPRTSSLLSPSSPICPRLPPVYNTQARDACLIRVSLEHSNGNLYKSMVLTSQDKTPAVISRAMTKHHLQGEPADKYELVQVMSEERELVIPDNANVFYAMSTSANFDFLLRLRGSPGPAVHLRSRCGSTLPCAQQRGGLPQRLSKVTL</sequence>
<dbReference type="InterPro" id="IPR001895">
    <property type="entry name" value="RASGEF_cat_dom"/>
</dbReference>
<comment type="caution">
    <text evidence="7">The sequence shown here is derived from an EMBL/GenBank/DDBJ whole genome shotgun (WGS) entry which is preliminary data.</text>
</comment>
<dbReference type="SMART" id="SM00229">
    <property type="entry name" value="RasGEFN"/>
    <property type="match status" value="1"/>
</dbReference>
<evidence type="ECO:0000259" key="5">
    <source>
        <dbReference type="PROSITE" id="PS50200"/>
    </source>
</evidence>
<dbReference type="InterPro" id="IPR000651">
    <property type="entry name" value="Ras-like_Gua-exchang_fac_N"/>
</dbReference>
<feature type="region of interest" description="Disordered" evidence="3">
    <location>
        <begin position="570"/>
        <end position="623"/>
    </location>
</feature>
<name>A0AAD7WAW2_9TELE</name>
<dbReference type="Gene3D" id="1.10.840.10">
    <property type="entry name" value="Ras guanine-nucleotide exchange factors catalytic domain"/>
    <property type="match status" value="1"/>
</dbReference>
<dbReference type="Pfam" id="PF00617">
    <property type="entry name" value="RasGEF"/>
    <property type="match status" value="1"/>
</dbReference>
<accession>A0AAD7WAW2</accession>
<dbReference type="InterPro" id="IPR036964">
    <property type="entry name" value="RASGEF_cat_dom_sf"/>
</dbReference>
<dbReference type="PROSITE" id="PS50212">
    <property type="entry name" value="RASGEF_NTER"/>
    <property type="match status" value="1"/>
</dbReference>
<protein>
    <recommendedName>
        <fullName evidence="9">Ral guanine nucleotide dissociation stimulator-like 1</fullName>
    </recommendedName>
</protein>
<evidence type="ECO:0000313" key="7">
    <source>
        <dbReference type="EMBL" id="KAJ8390357.1"/>
    </source>
</evidence>
<dbReference type="CDD" id="cd06224">
    <property type="entry name" value="REM"/>
    <property type="match status" value="1"/>
</dbReference>
<dbReference type="CDD" id="cd00155">
    <property type="entry name" value="RasGEF"/>
    <property type="match status" value="1"/>
</dbReference>
<reference evidence="7" key="1">
    <citation type="journal article" date="2023" name="Science">
        <title>Genome structures resolve the early diversification of teleost fishes.</title>
        <authorList>
            <person name="Parey E."/>
            <person name="Louis A."/>
            <person name="Montfort J."/>
            <person name="Bouchez O."/>
            <person name="Roques C."/>
            <person name="Iampietro C."/>
            <person name="Lluch J."/>
            <person name="Castinel A."/>
            <person name="Donnadieu C."/>
            <person name="Desvignes T."/>
            <person name="Floi Bucao C."/>
            <person name="Jouanno E."/>
            <person name="Wen M."/>
            <person name="Mejri S."/>
            <person name="Dirks R."/>
            <person name="Jansen H."/>
            <person name="Henkel C."/>
            <person name="Chen W.J."/>
            <person name="Zahm M."/>
            <person name="Cabau C."/>
            <person name="Klopp C."/>
            <person name="Thompson A.W."/>
            <person name="Robinson-Rechavi M."/>
            <person name="Braasch I."/>
            <person name="Lecointre G."/>
            <person name="Bobe J."/>
            <person name="Postlethwait J.H."/>
            <person name="Berthelot C."/>
            <person name="Roest Crollius H."/>
            <person name="Guiguen Y."/>
        </authorList>
    </citation>
    <scope>NUCLEOTIDE SEQUENCE</scope>
    <source>
        <strain evidence="7">NC1722</strain>
    </source>
</reference>
<dbReference type="Pfam" id="PF00618">
    <property type="entry name" value="RasGEF_N"/>
    <property type="match status" value="1"/>
</dbReference>
<evidence type="ECO:0000259" key="4">
    <source>
        <dbReference type="PROSITE" id="PS50009"/>
    </source>
</evidence>
<organism evidence="7 8">
    <name type="scientific">Aldrovandia affinis</name>
    <dbReference type="NCBI Taxonomy" id="143900"/>
    <lineage>
        <taxon>Eukaryota</taxon>
        <taxon>Metazoa</taxon>
        <taxon>Chordata</taxon>
        <taxon>Craniata</taxon>
        <taxon>Vertebrata</taxon>
        <taxon>Euteleostomi</taxon>
        <taxon>Actinopterygii</taxon>
        <taxon>Neopterygii</taxon>
        <taxon>Teleostei</taxon>
        <taxon>Notacanthiformes</taxon>
        <taxon>Halosauridae</taxon>
        <taxon>Aldrovandia</taxon>
    </lineage>
</organism>
<dbReference type="GO" id="GO:0005085">
    <property type="term" value="F:guanyl-nucleotide exchange factor activity"/>
    <property type="evidence" value="ECO:0007669"/>
    <property type="project" value="UniProtKB-KW"/>
</dbReference>
<dbReference type="Gene3D" id="1.20.870.10">
    <property type="entry name" value="Son of sevenless (SoS) protein Chain: S domain 1"/>
    <property type="match status" value="1"/>
</dbReference>
<dbReference type="InterPro" id="IPR023578">
    <property type="entry name" value="Ras_GEF_dom_sf"/>
</dbReference>
<dbReference type="SMART" id="SM00147">
    <property type="entry name" value="RasGEF"/>
    <property type="match status" value="1"/>
</dbReference>
<dbReference type="InterPro" id="IPR019804">
    <property type="entry name" value="Ras_G-nucl-exch_fac_CS"/>
</dbReference>
<dbReference type="Pfam" id="PF00788">
    <property type="entry name" value="RA"/>
    <property type="match status" value="1"/>
</dbReference>
<dbReference type="FunFam" id="1.10.840.10:FF:000005">
    <property type="entry name" value="Ral guanine nucleotide dissociation stimulator isoform 1"/>
    <property type="match status" value="1"/>
</dbReference>
<dbReference type="PROSITE" id="PS50200">
    <property type="entry name" value="RA"/>
    <property type="match status" value="1"/>
</dbReference>
<feature type="domain" description="N-terminal Ras-GEF" evidence="6">
    <location>
        <begin position="100"/>
        <end position="230"/>
    </location>
</feature>
<gene>
    <name evidence="7" type="ORF">AAFF_G00107510</name>
</gene>
<dbReference type="InterPro" id="IPR008937">
    <property type="entry name" value="Ras-like_GEF"/>
</dbReference>
<dbReference type="PANTHER" id="PTHR23113:SF199">
    <property type="entry name" value="RAL GUANINE NUCLEOTIDE DISSOCIATION STIMULATOR-LIKE 1"/>
    <property type="match status" value="1"/>
</dbReference>
<dbReference type="EMBL" id="JAINUG010000170">
    <property type="protein sequence ID" value="KAJ8390357.1"/>
    <property type="molecule type" value="Genomic_DNA"/>
</dbReference>
<evidence type="ECO:0000313" key="8">
    <source>
        <dbReference type="Proteomes" id="UP001221898"/>
    </source>
</evidence>
<dbReference type="GO" id="GO:0007265">
    <property type="term" value="P:Ras protein signal transduction"/>
    <property type="evidence" value="ECO:0007669"/>
    <property type="project" value="TreeGrafter"/>
</dbReference>
<dbReference type="GO" id="GO:0005886">
    <property type="term" value="C:plasma membrane"/>
    <property type="evidence" value="ECO:0007669"/>
    <property type="project" value="TreeGrafter"/>
</dbReference>